<dbReference type="Gene3D" id="3.100.10.20">
    <property type="entry name" value="CRISPR-associated endonuclease Cas1, N-terminal domain"/>
    <property type="match status" value="1"/>
</dbReference>
<dbReference type="GO" id="GO:0051607">
    <property type="term" value="P:defense response to virus"/>
    <property type="evidence" value="ECO:0007669"/>
    <property type="project" value="UniProtKB-UniRule"/>
</dbReference>
<dbReference type="GO" id="GO:0043571">
    <property type="term" value="P:maintenance of CRISPR repeat elements"/>
    <property type="evidence" value="ECO:0007669"/>
    <property type="project" value="UniProtKB-UniRule"/>
</dbReference>
<evidence type="ECO:0000313" key="10">
    <source>
        <dbReference type="EMBL" id="ADV65291.1"/>
    </source>
</evidence>
<evidence type="ECO:0000256" key="4">
    <source>
        <dbReference type="ARBA" id="ARBA00022801"/>
    </source>
</evidence>
<dbReference type="HOGENOM" id="CLU_052779_0_0_2"/>
<dbReference type="GO" id="GO:0004519">
    <property type="term" value="F:endonuclease activity"/>
    <property type="evidence" value="ECO:0007669"/>
    <property type="project" value="UniProtKB-UniRule"/>
</dbReference>
<comment type="function">
    <text evidence="9">CRISPR (clustered regularly interspaced short palindromic repeat), is an adaptive immune system that provides protection against mobile genetic elements (viruses, transposable elements and conjugative plasmids). CRISPR clusters contain spacers, sequences complementary to antecedent mobile elements, and target invading nucleic acids. CRISPR clusters are transcribed and processed into CRISPR RNA (crRNA). Acts as a dsDNA endonuclease. Involved in the integration of spacer DNA into the CRISPR cassette.</text>
</comment>
<feature type="binding site" evidence="9">
    <location>
        <position position="174"/>
    </location>
    <ligand>
        <name>Mn(2+)</name>
        <dbReference type="ChEBI" id="CHEBI:29035"/>
    </ligand>
</feature>
<evidence type="ECO:0000313" key="11">
    <source>
        <dbReference type="Proteomes" id="UP000001068"/>
    </source>
</evidence>
<feature type="binding site" evidence="9">
    <location>
        <position position="243"/>
    </location>
    <ligand>
        <name>Mn(2+)</name>
        <dbReference type="ChEBI" id="CHEBI:29035"/>
    </ligand>
</feature>
<dbReference type="Proteomes" id="UP000001068">
    <property type="component" value="Chromosome"/>
</dbReference>
<keyword evidence="4 9" id="KW-0378">Hydrolase</keyword>
<dbReference type="GO" id="GO:0016787">
    <property type="term" value="F:hydrolase activity"/>
    <property type="evidence" value="ECO:0007669"/>
    <property type="project" value="UniProtKB-KW"/>
</dbReference>
<keyword evidence="7 9" id="KW-0238">DNA-binding</keyword>
<sequence length="341" mass="38094">MPRLVNGYLLVDEYGAFLGKKHGRVVVRVGGSREEYALKLIRDVVVAGRASISSELLKAMAYSGVGLLVTSYTGTPLARLIPARAGGTFRNRVEQYKALEDGRACIIARDLITGKVKNQSSNIKYYSKARAQESEKKALYEKALLLDGLIKQLSTYTPGTGRLEECREKVLSVEAQAAEIYWDGMRVVLGDYGFERRVKIPEAEDKQLDTVNTALNIVYNILAGNMWKYVLRFGLDPYAGFLHAERPGRLSLVYDLIEPFRPLGDRLIASLLRRGVLRPGMQGKEVAIALRSAAYSELTEQEMKYKGRKVKLEASMFLLAEEVVSMLTGRRSSVSTPFLLW</sequence>
<dbReference type="PANTHER" id="PTHR34353:SF2">
    <property type="entry name" value="CRISPR-ASSOCIATED ENDONUCLEASE CAS1 1"/>
    <property type="match status" value="1"/>
</dbReference>
<protein>
    <recommendedName>
        <fullName evidence="9">CRISPR-associated endonuclease Cas1</fullName>
        <ecNumber evidence="9">3.1.-.-</ecNumber>
    </recommendedName>
</protein>
<dbReference type="CDD" id="cd09634">
    <property type="entry name" value="Cas1_I-II-III"/>
    <property type="match status" value="1"/>
</dbReference>
<dbReference type="PANTHER" id="PTHR34353">
    <property type="entry name" value="CRISPR-ASSOCIATED ENDONUCLEASE CAS1 1"/>
    <property type="match status" value="1"/>
</dbReference>
<dbReference type="Gene3D" id="1.20.120.920">
    <property type="entry name" value="CRISPR-associated endonuclease Cas1, C-terminal domain"/>
    <property type="match status" value="1"/>
</dbReference>
<evidence type="ECO:0000256" key="7">
    <source>
        <dbReference type="ARBA" id="ARBA00023125"/>
    </source>
</evidence>
<keyword evidence="5 9" id="KW-0460">Magnesium</keyword>
<comment type="subunit">
    <text evidence="9">Homodimer, forms a heterotetramer with a Cas2 homodimer.</text>
</comment>
<accession>E8R9W5</accession>
<reference evidence="10 11" key="2">
    <citation type="journal article" date="2011" name="Stand. Genomic Sci.">
        <title>Complete genome sequence of Desulfurococcus mucosus type strain (O7/1).</title>
        <authorList>
            <person name="Wirth R."/>
            <person name="Chertkov O."/>
            <person name="Held B."/>
            <person name="Lapidus A."/>
            <person name="Nolan M."/>
            <person name="Lucas S."/>
            <person name="Hammon N."/>
            <person name="Deshpande S."/>
            <person name="Cheng J.F."/>
            <person name="Tapia R."/>
            <person name="Han C."/>
            <person name="Goodwin L."/>
            <person name="Pitluck S."/>
            <person name="Liolios K."/>
            <person name="Ioanna P."/>
            <person name="Ivanova N."/>
            <person name="Mavromatis K."/>
            <person name="Mikhailova N."/>
            <person name="Pati A."/>
            <person name="Chen A."/>
            <person name="Palaniappan K."/>
            <person name="Land M."/>
            <person name="Hauser L."/>
            <person name="Chang Y.J."/>
            <person name="Jeffries C.D."/>
            <person name="Bilek Y."/>
            <person name="Hader T."/>
            <person name="Rohde M."/>
            <person name="Spring S."/>
            <person name="Sikorski J."/>
            <person name="Goker M."/>
            <person name="Woyke T."/>
            <person name="Bristow J."/>
            <person name="Eisen J.A."/>
            <person name="Markowitz V."/>
            <person name="Hugenholtz P."/>
            <person name="Kyrpides N.C."/>
            <person name="Klenk H.P."/>
        </authorList>
    </citation>
    <scope>NUCLEOTIDE SEQUENCE [LARGE SCALE GENOMIC DNA]</scope>
    <source>
        <strain evidence="11">ATCC 35584 / DSM 2162 / JCM 9187 / O7/1</strain>
    </source>
</reference>
<comment type="cofactor">
    <cofactor evidence="9">
        <name>Mg(2+)</name>
        <dbReference type="ChEBI" id="CHEBI:18420"/>
    </cofactor>
    <cofactor evidence="9">
        <name>Mn(2+)</name>
        <dbReference type="ChEBI" id="CHEBI:29035"/>
    </cofactor>
</comment>
<evidence type="ECO:0000256" key="2">
    <source>
        <dbReference type="ARBA" id="ARBA00022723"/>
    </source>
</evidence>
<dbReference type="InterPro" id="IPR042206">
    <property type="entry name" value="CRISPR-assoc_Cas1_C"/>
</dbReference>
<dbReference type="OrthoDB" id="2216at2157"/>
<dbReference type="InterPro" id="IPR002729">
    <property type="entry name" value="CRISPR-assoc_Cas1"/>
</dbReference>
<evidence type="ECO:0000256" key="5">
    <source>
        <dbReference type="ARBA" id="ARBA00022842"/>
    </source>
</evidence>
<evidence type="ECO:0000256" key="9">
    <source>
        <dbReference type="HAMAP-Rule" id="MF_01470"/>
    </source>
</evidence>
<keyword evidence="8 9" id="KW-0464">Manganese</keyword>
<dbReference type="eggNOG" id="arCOG01452">
    <property type="taxonomic scope" value="Archaea"/>
</dbReference>
<dbReference type="GO" id="GO:0046872">
    <property type="term" value="F:metal ion binding"/>
    <property type="evidence" value="ECO:0007669"/>
    <property type="project" value="UniProtKB-UniRule"/>
</dbReference>
<dbReference type="InterPro" id="IPR050646">
    <property type="entry name" value="Cas1"/>
</dbReference>
<feature type="binding site" evidence="9">
    <location>
        <position position="258"/>
    </location>
    <ligand>
        <name>Mn(2+)</name>
        <dbReference type="ChEBI" id="CHEBI:29035"/>
    </ligand>
</feature>
<dbReference type="EMBL" id="CP002363">
    <property type="protein sequence ID" value="ADV65291.1"/>
    <property type="molecule type" value="Genomic_DNA"/>
</dbReference>
<organism evidence="10 11">
    <name type="scientific">Desulfurococcus mucosus (strain ATCC 35584 / DSM 2162 / JCM 9187 / O7/1)</name>
    <dbReference type="NCBI Taxonomy" id="765177"/>
    <lineage>
        <taxon>Archaea</taxon>
        <taxon>Thermoproteota</taxon>
        <taxon>Thermoprotei</taxon>
        <taxon>Desulfurococcales</taxon>
        <taxon>Desulfurococcaceae</taxon>
        <taxon>Desulfurococcus</taxon>
    </lineage>
</organism>
<dbReference type="EC" id="3.1.-.-" evidence="9"/>
<keyword evidence="11" id="KW-1185">Reference proteome</keyword>
<dbReference type="NCBIfam" id="TIGR00287">
    <property type="entry name" value="cas1"/>
    <property type="match status" value="1"/>
</dbReference>
<evidence type="ECO:0000256" key="1">
    <source>
        <dbReference type="ARBA" id="ARBA00022722"/>
    </source>
</evidence>
<dbReference type="InterPro" id="IPR042211">
    <property type="entry name" value="CRISPR-assoc_Cas1_N"/>
</dbReference>
<dbReference type="GO" id="GO:0003677">
    <property type="term" value="F:DNA binding"/>
    <property type="evidence" value="ECO:0007669"/>
    <property type="project" value="UniProtKB-KW"/>
</dbReference>
<evidence type="ECO:0000256" key="6">
    <source>
        <dbReference type="ARBA" id="ARBA00023118"/>
    </source>
</evidence>
<keyword evidence="3 9" id="KW-0255">Endonuclease</keyword>
<dbReference type="HAMAP" id="MF_01470">
    <property type="entry name" value="Cas1"/>
    <property type="match status" value="1"/>
</dbReference>
<dbReference type="Pfam" id="PF01867">
    <property type="entry name" value="Cas_Cas1"/>
    <property type="match status" value="1"/>
</dbReference>
<dbReference type="AlphaFoldDB" id="E8R9W5"/>
<reference evidence="11" key="1">
    <citation type="submission" date="2010-11" db="EMBL/GenBank/DDBJ databases">
        <title>The complete genome of Desulfurococcus mucosus DSM 2162.</title>
        <authorList>
            <consortium name="US DOE Joint Genome Institute (JGI-PGF)"/>
            <person name="Lucas S."/>
            <person name="Copeland A."/>
            <person name="Lapidus A."/>
            <person name="Bruce D."/>
            <person name="Goodwin L."/>
            <person name="Pitluck S."/>
            <person name="Kyrpides N."/>
            <person name="Mavromatis K."/>
            <person name="Pagani I."/>
            <person name="Ivanova N."/>
            <person name="Ovchinnikova G."/>
            <person name="Chertkov O."/>
            <person name="Held B."/>
            <person name="Brettin T."/>
            <person name="Detter J.C."/>
            <person name="Tapia R."/>
            <person name="Han C."/>
            <person name="Land M."/>
            <person name="Hauser L."/>
            <person name="Markowitz V."/>
            <person name="Cheng J.-F."/>
            <person name="Hugenholtz P."/>
            <person name="Woyke T."/>
            <person name="Wu D."/>
            <person name="Wirth R."/>
            <person name="Bilek Y."/>
            <person name="Hader T."/>
            <person name="Klenk H.-P."/>
            <person name="Eisen J.A."/>
        </authorList>
    </citation>
    <scope>NUCLEOTIDE SEQUENCE [LARGE SCALE GENOMIC DNA]</scope>
    <source>
        <strain evidence="11">ATCC 35584 / DSM 2162 / JCM 9187 / O7/1</strain>
    </source>
</reference>
<keyword evidence="6 9" id="KW-0051">Antiviral defense</keyword>
<proteinExistence type="inferred from homology"/>
<keyword evidence="1 9" id="KW-0540">Nuclease</keyword>
<keyword evidence="2 9" id="KW-0479">Metal-binding</keyword>
<gene>
    <name evidence="9" type="primary">cas1</name>
    <name evidence="10" type="ordered locus">Desmu_0989</name>
</gene>
<dbReference type="STRING" id="765177.Desmu_0989"/>
<evidence type="ECO:0000256" key="3">
    <source>
        <dbReference type="ARBA" id="ARBA00022759"/>
    </source>
</evidence>
<name>E8R9W5_DESM0</name>
<comment type="similarity">
    <text evidence="9">Belongs to the CRISPR-associated endonuclease Cas1 family.</text>
</comment>
<evidence type="ECO:0000256" key="8">
    <source>
        <dbReference type="ARBA" id="ARBA00023211"/>
    </source>
</evidence>
<dbReference type="KEGG" id="dmu:Desmu_0989"/>